<evidence type="ECO:0000256" key="2">
    <source>
        <dbReference type="SAM" id="Phobius"/>
    </source>
</evidence>
<name>A0A5M4FBE4_9ACTN</name>
<proteinExistence type="predicted"/>
<comment type="caution">
    <text evidence="3">The sequence shown here is derived from an EMBL/GenBank/DDBJ whole genome shotgun (WGS) entry which is preliminary data.</text>
</comment>
<feature type="transmembrane region" description="Helical" evidence="2">
    <location>
        <begin position="54"/>
        <end position="73"/>
    </location>
</feature>
<evidence type="ECO:0000313" key="3">
    <source>
        <dbReference type="EMBL" id="KAA1395220.1"/>
    </source>
</evidence>
<feature type="transmembrane region" description="Helical" evidence="2">
    <location>
        <begin position="26"/>
        <end position="42"/>
    </location>
</feature>
<accession>A0A5M4FBE4</accession>
<sequence length="97" mass="10618">MSHDSTAARFNATGFSRWVNGTHGRAFRLVAGLAWLTFGLLFRDHWWGVAAMTWSFFPLSAGLFDLCWISAALGGPLSSRKIRDGQVTTRSAAGRVS</sequence>
<dbReference type="AlphaFoldDB" id="A0A5M4FBE4"/>
<organism evidence="3 4">
    <name type="scientific">Aeromicrobium ginsengisoli</name>
    <dbReference type="NCBI Taxonomy" id="363867"/>
    <lineage>
        <taxon>Bacteria</taxon>
        <taxon>Bacillati</taxon>
        <taxon>Actinomycetota</taxon>
        <taxon>Actinomycetes</taxon>
        <taxon>Propionibacteriales</taxon>
        <taxon>Nocardioidaceae</taxon>
        <taxon>Aeromicrobium</taxon>
    </lineage>
</organism>
<evidence type="ECO:0000313" key="4">
    <source>
        <dbReference type="Proteomes" id="UP000380867"/>
    </source>
</evidence>
<reference evidence="3" key="1">
    <citation type="submission" date="2019-09" db="EMBL/GenBank/DDBJ databases">
        <authorList>
            <person name="Li J."/>
        </authorList>
    </citation>
    <scope>NUCLEOTIDE SEQUENCE [LARGE SCALE GENOMIC DNA]</scope>
    <source>
        <strain evidence="3">JCM 14732</strain>
    </source>
</reference>
<dbReference type="EMBL" id="SDPQ02000003">
    <property type="protein sequence ID" value="KAA1395220.1"/>
    <property type="molecule type" value="Genomic_DNA"/>
</dbReference>
<dbReference type="RefSeq" id="WP_149689887.1">
    <property type="nucleotide sequence ID" value="NZ_SDPQ02000003.1"/>
</dbReference>
<keyword evidence="2" id="KW-0472">Membrane</keyword>
<keyword evidence="2" id="KW-0812">Transmembrane</keyword>
<dbReference type="OrthoDB" id="3788016at2"/>
<keyword evidence="4" id="KW-1185">Reference proteome</keyword>
<protein>
    <submittedName>
        <fullName evidence="3">DUF2892 domain-containing protein</fullName>
    </submittedName>
</protein>
<dbReference type="Proteomes" id="UP000380867">
    <property type="component" value="Unassembled WGS sequence"/>
</dbReference>
<evidence type="ECO:0000256" key="1">
    <source>
        <dbReference type="SAM" id="MobiDB-lite"/>
    </source>
</evidence>
<keyword evidence="2" id="KW-1133">Transmembrane helix</keyword>
<gene>
    <name evidence="3" type="ORF">ESP70_013680</name>
</gene>
<feature type="region of interest" description="Disordered" evidence="1">
    <location>
        <begin position="77"/>
        <end position="97"/>
    </location>
</feature>